<dbReference type="Proteomes" id="UP001300502">
    <property type="component" value="Unassembled WGS sequence"/>
</dbReference>
<dbReference type="PROSITE" id="PS50174">
    <property type="entry name" value="G_PATCH"/>
    <property type="match status" value="1"/>
</dbReference>
<feature type="region of interest" description="Disordered" evidence="1">
    <location>
        <begin position="81"/>
        <end position="109"/>
    </location>
</feature>
<organism evidence="4 5">
    <name type="scientific">Galdieria yellowstonensis</name>
    <dbReference type="NCBI Taxonomy" id="3028027"/>
    <lineage>
        <taxon>Eukaryota</taxon>
        <taxon>Rhodophyta</taxon>
        <taxon>Bangiophyceae</taxon>
        <taxon>Galdieriales</taxon>
        <taxon>Galdieriaceae</taxon>
        <taxon>Galdieria</taxon>
    </lineage>
</organism>
<feature type="domain" description="G-patch" evidence="2">
    <location>
        <begin position="416"/>
        <end position="465"/>
    </location>
</feature>
<feature type="region of interest" description="Disordered" evidence="1">
    <location>
        <begin position="429"/>
        <end position="471"/>
    </location>
</feature>
<dbReference type="PANTHER" id="PTHR14195">
    <property type="entry name" value="G PATCH DOMAIN CONTAINING PROTEIN 2"/>
    <property type="match status" value="1"/>
</dbReference>
<dbReference type="PROSITE" id="PS51061">
    <property type="entry name" value="R3H"/>
    <property type="match status" value="1"/>
</dbReference>
<dbReference type="Gene3D" id="3.30.1370.50">
    <property type="entry name" value="R3H-like domain"/>
    <property type="match status" value="1"/>
</dbReference>
<evidence type="ECO:0000313" key="5">
    <source>
        <dbReference type="Proteomes" id="UP001300502"/>
    </source>
</evidence>
<name>A0AAV9IKB5_9RHOD</name>
<accession>A0AAV9IKB5</accession>
<dbReference type="InterPro" id="IPR051189">
    <property type="entry name" value="Splicing_assoc_domain"/>
</dbReference>
<comment type="caution">
    <text evidence="4">The sequence shown here is derived from an EMBL/GenBank/DDBJ whole genome shotgun (WGS) entry which is preliminary data.</text>
</comment>
<sequence>MGKKQRSNQQVLLDCPKESQKDESFSDSWESDSWDNSLDSDIVTDYVENLQLNGEDVLQIVDIDQYTRELGHNLETSQTILDHQEGFSSTIDEESGNSDLDMSANSPSQHHEDIVNSVEVIQKMTDEEALEYIQYLKQKIRKIKQVLKTRSEKYPLSEDAMSDDCPSEDTDLSKDDKSMVGRRTRRAVVGSSAKNNNRKPTWRRIPNKRPKTTAPARKNKKRYNKQFLDTLETMDGLDWSQFPISGNGIRKHLNKLYSKMIDDEFRYAMNLTSFKKKRRGLYKSPCQLRKRSSALQLFHQIRQFLQKSSSEKFTFPAMNRHMRLVIHKFAEVCGITSESHGKEGRRSVTIYRAPCWKLPRDETIQEILSQVGLGKDTKKTNKKQKKAATFSMPTASTYSVRGRKELERSLAVDIGEDNIGHRMLQSMGWSKGQSLGHPNREEAGLKQPVQVRIRPPRAGLGSEQSEKSQNE</sequence>
<dbReference type="Pfam" id="PF01585">
    <property type="entry name" value="G-patch"/>
    <property type="match status" value="1"/>
</dbReference>
<evidence type="ECO:0008006" key="6">
    <source>
        <dbReference type="Google" id="ProtNLM"/>
    </source>
</evidence>
<evidence type="ECO:0000259" key="3">
    <source>
        <dbReference type="PROSITE" id="PS51061"/>
    </source>
</evidence>
<protein>
    <recommendedName>
        <fullName evidence="6">Protein SQS1</fullName>
    </recommendedName>
</protein>
<dbReference type="EMBL" id="JANCYU010000056">
    <property type="protein sequence ID" value="KAK4527825.1"/>
    <property type="molecule type" value="Genomic_DNA"/>
</dbReference>
<dbReference type="SMART" id="SM00443">
    <property type="entry name" value="G_patch"/>
    <property type="match status" value="1"/>
</dbReference>
<dbReference type="GO" id="GO:0003676">
    <property type="term" value="F:nucleic acid binding"/>
    <property type="evidence" value="ECO:0007669"/>
    <property type="project" value="UniProtKB-UniRule"/>
</dbReference>
<evidence type="ECO:0000256" key="1">
    <source>
        <dbReference type="SAM" id="MobiDB-lite"/>
    </source>
</evidence>
<proteinExistence type="predicted"/>
<feature type="compositionally biased region" description="Polar residues" evidence="1">
    <location>
        <begin position="81"/>
        <end position="90"/>
    </location>
</feature>
<feature type="compositionally biased region" description="Polar residues" evidence="1">
    <location>
        <begin position="97"/>
        <end position="108"/>
    </location>
</feature>
<keyword evidence="5" id="KW-1185">Reference proteome</keyword>
<feature type="compositionally biased region" description="Basic and acidic residues" evidence="1">
    <location>
        <begin position="15"/>
        <end position="24"/>
    </location>
</feature>
<reference evidence="4 5" key="1">
    <citation type="submission" date="2022-07" db="EMBL/GenBank/DDBJ databases">
        <title>Genome-wide signatures of adaptation to extreme environments.</title>
        <authorList>
            <person name="Cho C.H."/>
            <person name="Yoon H.S."/>
        </authorList>
    </citation>
    <scope>NUCLEOTIDE SEQUENCE [LARGE SCALE GENOMIC DNA]</scope>
    <source>
        <strain evidence="4 5">108.79 E11</strain>
    </source>
</reference>
<dbReference type="CDD" id="cd02325">
    <property type="entry name" value="R3H"/>
    <property type="match status" value="1"/>
</dbReference>
<gene>
    <name evidence="4" type="ORF">GAYE_SCF45G5756</name>
</gene>
<feature type="domain" description="R3H" evidence="3">
    <location>
        <begin position="291"/>
        <end position="354"/>
    </location>
</feature>
<feature type="compositionally biased region" description="Basic residues" evidence="1">
    <location>
        <begin position="196"/>
        <end position="218"/>
    </location>
</feature>
<dbReference type="AlphaFoldDB" id="A0AAV9IKB5"/>
<evidence type="ECO:0000259" key="2">
    <source>
        <dbReference type="PROSITE" id="PS50174"/>
    </source>
</evidence>
<feature type="region of interest" description="Disordered" evidence="1">
    <location>
        <begin position="1"/>
        <end position="33"/>
    </location>
</feature>
<dbReference type="SMART" id="SM00393">
    <property type="entry name" value="R3H"/>
    <property type="match status" value="1"/>
</dbReference>
<dbReference type="InterPro" id="IPR000467">
    <property type="entry name" value="G_patch_dom"/>
</dbReference>
<dbReference type="SUPFAM" id="SSF82708">
    <property type="entry name" value="R3H domain"/>
    <property type="match status" value="1"/>
</dbReference>
<dbReference type="Pfam" id="PF01424">
    <property type="entry name" value="R3H"/>
    <property type="match status" value="1"/>
</dbReference>
<feature type="region of interest" description="Disordered" evidence="1">
    <location>
        <begin position="155"/>
        <end position="218"/>
    </location>
</feature>
<feature type="compositionally biased region" description="Acidic residues" evidence="1">
    <location>
        <begin position="160"/>
        <end position="170"/>
    </location>
</feature>
<dbReference type="InterPro" id="IPR036867">
    <property type="entry name" value="R3H_dom_sf"/>
</dbReference>
<evidence type="ECO:0000313" key="4">
    <source>
        <dbReference type="EMBL" id="KAK4527825.1"/>
    </source>
</evidence>
<dbReference type="InterPro" id="IPR001374">
    <property type="entry name" value="R3H_dom"/>
</dbReference>